<evidence type="ECO:0000313" key="10">
    <source>
        <dbReference type="Proteomes" id="UP001180020"/>
    </source>
</evidence>
<evidence type="ECO:0000313" key="9">
    <source>
        <dbReference type="EMBL" id="KAK1301807.1"/>
    </source>
</evidence>
<keyword evidence="4 6" id="KW-0862">Zinc</keyword>
<keyword evidence="5" id="KW-0238">DNA-binding</keyword>
<name>A0AAV9DPE3_ACOCL</name>
<keyword evidence="2" id="KW-0677">Repeat</keyword>
<feature type="zinc finger region" description="C3H1-type" evidence="6">
    <location>
        <begin position="324"/>
        <end position="352"/>
    </location>
</feature>
<dbReference type="Gene3D" id="2.30.30.1190">
    <property type="match status" value="2"/>
</dbReference>
<feature type="domain" description="C3H1-type" evidence="8">
    <location>
        <begin position="324"/>
        <end position="352"/>
    </location>
</feature>
<dbReference type="FunFam" id="4.10.1000.10:FF:000033">
    <property type="entry name" value="zinc finger CCCH domain-containing protein 37"/>
    <property type="match status" value="1"/>
</dbReference>
<feature type="domain" description="C3H1-type" evidence="8">
    <location>
        <begin position="199"/>
        <end position="227"/>
    </location>
</feature>
<feature type="zinc finger region" description="C3H1-type" evidence="6">
    <location>
        <begin position="148"/>
        <end position="176"/>
    </location>
</feature>
<protein>
    <submittedName>
        <fullName evidence="9">Zinc finger CCCH domain-containing protein 37</fullName>
    </submittedName>
</protein>
<dbReference type="InterPro" id="IPR050974">
    <property type="entry name" value="Plant_ZF_CCCH"/>
</dbReference>
<keyword evidence="3 6" id="KW-0863">Zinc-finger</keyword>
<proteinExistence type="predicted"/>
<evidence type="ECO:0000256" key="7">
    <source>
        <dbReference type="SAM" id="MobiDB-lite"/>
    </source>
</evidence>
<dbReference type="GO" id="GO:0003677">
    <property type="term" value="F:DNA binding"/>
    <property type="evidence" value="ECO:0007669"/>
    <property type="project" value="UniProtKB-KW"/>
</dbReference>
<keyword evidence="10" id="KW-1185">Reference proteome</keyword>
<feature type="compositionally biased region" description="Basic and acidic residues" evidence="7">
    <location>
        <begin position="504"/>
        <end position="515"/>
    </location>
</feature>
<dbReference type="PANTHER" id="PTHR12506:SF82">
    <property type="entry name" value="ZINC FINGER CCCH DOMAIN-CONTAINING PROTEIN 64-RELATED"/>
    <property type="match status" value="1"/>
</dbReference>
<dbReference type="GO" id="GO:0003729">
    <property type="term" value="F:mRNA binding"/>
    <property type="evidence" value="ECO:0007669"/>
    <property type="project" value="TreeGrafter"/>
</dbReference>
<feature type="domain" description="C3H1-type" evidence="8">
    <location>
        <begin position="408"/>
        <end position="436"/>
    </location>
</feature>
<reference evidence="9" key="2">
    <citation type="submission" date="2023-06" db="EMBL/GenBank/DDBJ databases">
        <authorList>
            <person name="Ma L."/>
            <person name="Liu K.-W."/>
            <person name="Li Z."/>
            <person name="Hsiao Y.-Y."/>
            <person name="Qi Y."/>
            <person name="Fu T."/>
            <person name="Tang G."/>
            <person name="Zhang D."/>
            <person name="Sun W.-H."/>
            <person name="Liu D.-K."/>
            <person name="Li Y."/>
            <person name="Chen G.-Z."/>
            <person name="Liu X.-D."/>
            <person name="Liao X.-Y."/>
            <person name="Jiang Y.-T."/>
            <person name="Yu X."/>
            <person name="Hao Y."/>
            <person name="Huang J."/>
            <person name="Zhao X.-W."/>
            <person name="Ke S."/>
            <person name="Chen Y.-Y."/>
            <person name="Wu W.-L."/>
            <person name="Hsu J.-L."/>
            <person name="Lin Y.-F."/>
            <person name="Huang M.-D."/>
            <person name="Li C.-Y."/>
            <person name="Huang L."/>
            <person name="Wang Z.-W."/>
            <person name="Zhao X."/>
            <person name="Zhong W.-Y."/>
            <person name="Peng D.-H."/>
            <person name="Ahmad S."/>
            <person name="Lan S."/>
            <person name="Zhang J.-S."/>
            <person name="Tsai W.-C."/>
            <person name="Van De Peer Y."/>
            <person name="Liu Z.-J."/>
        </authorList>
    </citation>
    <scope>NUCLEOTIDE SEQUENCE</scope>
    <source>
        <strain evidence="9">CP</strain>
        <tissue evidence="9">Leaves</tissue>
    </source>
</reference>
<comment type="caution">
    <text evidence="9">The sequence shown here is derived from an EMBL/GenBank/DDBJ whole genome shotgun (WGS) entry which is preliminary data.</text>
</comment>
<dbReference type="PROSITE" id="PS50103">
    <property type="entry name" value="ZF_C3H1"/>
    <property type="match status" value="6"/>
</dbReference>
<feature type="zinc finger region" description="C3H1-type" evidence="6">
    <location>
        <begin position="408"/>
        <end position="436"/>
    </location>
</feature>
<evidence type="ECO:0000256" key="4">
    <source>
        <dbReference type="ARBA" id="ARBA00022833"/>
    </source>
</evidence>
<evidence type="ECO:0000256" key="3">
    <source>
        <dbReference type="ARBA" id="ARBA00022771"/>
    </source>
</evidence>
<feature type="region of interest" description="Disordered" evidence="7">
    <location>
        <begin position="495"/>
        <end position="524"/>
    </location>
</feature>
<keyword evidence="1 6" id="KW-0479">Metal-binding</keyword>
<dbReference type="SUPFAM" id="SSF90229">
    <property type="entry name" value="CCCH zinc finger"/>
    <property type="match status" value="6"/>
</dbReference>
<feature type="domain" description="C3H1-type" evidence="8">
    <location>
        <begin position="456"/>
        <end position="484"/>
    </location>
</feature>
<feature type="domain" description="C3H1-type" evidence="8">
    <location>
        <begin position="148"/>
        <end position="176"/>
    </location>
</feature>
<evidence type="ECO:0000256" key="2">
    <source>
        <dbReference type="ARBA" id="ARBA00022737"/>
    </source>
</evidence>
<dbReference type="GO" id="GO:0008270">
    <property type="term" value="F:zinc ion binding"/>
    <property type="evidence" value="ECO:0007669"/>
    <property type="project" value="UniProtKB-KW"/>
</dbReference>
<dbReference type="EMBL" id="JAUJYO010000012">
    <property type="protein sequence ID" value="KAK1301807.1"/>
    <property type="molecule type" value="Genomic_DNA"/>
</dbReference>
<reference evidence="9" key="1">
    <citation type="journal article" date="2023" name="Nat. Commun.">
        <title>Diploid and tetraploid genomes of Acorus and the evolution of monocots.</title>
        <authorList>
            <person name="Ma L."/>
            <person name="Liu K.W."/>
            <person name="Li Z."/>
            <person name="Hsiao Y.Y."/>
            <person name="Qi Y."/>
            <person name="Fu T."/>
            <person name="Tang G.D."/>
            <person name="Zhang D."/>
            <person name="Sun W.H."/>
            <person name="Liu D.K."/>
            <person name="Li Y."/>
            <person name="Chen G.Z."/>
            <person name="Liu X.D."/>
            <person name="Liao X.Y."/>
            <person name="Jiang Y.T."/>
            <person name="Yu X."/>
            <person name="Hao Y."/>
            <person name="Huang J."/>
            <person name="Zhao X.W."/>
            <person name="Ke S."/>
            <person name="Chen Y.Y."/>
            <person name="Wu W.L."/>
            <person name="Hsu J.L."/>
            <person name="Lin Y.F."/>
            <person name="Huang M.D."/>
            <person name="Li C.Y."/>
            <person name="Huang L."/>
            <person name="Wang Z.W."/>
            <person name="Zhao X."/>
            <person name="Zhong W.Y."/>
            <person name="Peng D.H."/>
            <person name="Ahmad S."/>
            <person name="Lan S."/>
            <person name="Zhang J.S."/>
            <person name="Tsai W.C."/>
            <person name="Van de Peer Y."/>
            <person name="Liu Z.J."/>
        </authorList>
    </citation>
    <scope>NUCLEOTIDE SEQUENCE</scope>
    <source>
        <strain evidence="9">CP</strain>
    </source>
</reference>
<accession>A0AAV9DPE3</accession>
<dbReference type="PANTHER" id="PTHR12506">
    <property type="entry name" value="PROTEIN PHOSPHATASE RELATED"/>
    <property type="match status" value="1"/>
</dbReference>
<dbReference type="InterPro" id="IPR036855">
    <property type="entry name" value="Znf_CCCH_sf"/>
</dbReference>
<gene>
    <name evidence="9" type="primary">HUA1</name>
    <name evidence="9" type="ORF">QJS10_CPB12g01089</name>
</gene>
<organism evidence="9 10">
    <name type="scientific">Acorus calamus</name>
    <name type="common">Sweet flag</name>
    <dbReference type="NCBI Taxonomy" id="4465"/>
    <lineage>
        <taxon>Eukaryota</taxon>
        <taxon>Viridiplantae</taxon>
        <taxon>Streptophyta</taxon>
        <taxon>Embryophyta</taxon>
        <taxon>Tracheophyta</taxon>
        <taxon>Spermatophyta</taxon>
        <taxon>Magnoliopsida</taxon>
        <taxon>Liliopsida</taxon>
        <taxon>Acoraceae</taxon>
        <taxon>Acorus</taxon>
    </lineage>
</organism>
<dbReference type="Gene3D" id="4.10.1000.10">
    <property type="entry name" value="Zinc finger, CCCH-type"/>
    <property type="match status" value="2"/>
</dbReference>
<evidence type="ECO:0000259" key="8">
    <source>
        <dbReference type="PROSITE" id="PS50103"/>
    </source>
</evidence>
<evidence type="ECO:0000256" key="1">
    <source>
        <dbReference type="ARBA" id="ARBA00022723"/>
    </source>
</evidence>
<feature type="domain" description="C3H1-type" evidence="8">
    <location>
        <begin position="243"/>
        <end position="271"/>
    </location>
</feature>
<sequence>MANQMYGFGSSYGGSGFASYTSRPGAGDSGSAILAAARYHQSDPPAASAADASEHYSVDRSSVYGGDIGGYSSGRISNGVGYDPSSWGGAADLSFGGMKRSTSDAFYHQNLLGTHSAVGQNEALYPANSLVKRPRLEVTSNLPVYPQRPGEKDCAHYMMTRTCKFGDSCRFDHPIWVPEGGMPDWKEVPFIPADSLPENPGEPDCPYFMKTQRCKFGMRCKFNHPKDNLIMEKPADASVLPERPSEPICSFYSKTGKCKFGATCKFHHPKDLQPPAAEQDPESGGQIESAVNNDEKATLNAKPSKTFIAVPPAIFHNSKGLPIRPGETDCPFYLKTGSCKYGTSCRYNHPDRYSYPPTAASLGHAIMASTAPGLSYGAINPAAAIMSSVDPPWTQTMMGLAPAIYPQRPGQAECDYYMKTGQCKFGERCKFHHPTDWMGQASNQTIKLTLAGLPRREGVSNCPFYMKTGTCKYGASCRFDHPPPGEVIAMAAAQGASDGGQVKEAAETSQEKLSEEALDFETGE</sequence>
<dbReference type="SMART" id="SM00356">
    <property type="entry name" value="ZnF_C3H1"/>
    <property type="match status" value="6"/>
</dbReference>
<dbReference type="InterPro" id="IPR000571">
    <property type="entry name" value="Znf_CCCH"/>
</dbReference>
<dbReference type="AlphaFoldDB" id="A0AAV9DPE3"/>
<evidence type="ECO:0000256" key="5">
    <source>
        <dbReference type="ARBA" id="ARBA00023125"/>
    </source>
</evidence>
<feature type="zinc finger region" description="C3H1-type" evidence="6">
    <location>
        <begin position="199"/>
        <end position="227"/>
    </location>
</feature>
<dbReference type="Proteomes" id="UP001180020">
    <property type="component" value="Unassembled WGS sequence"/>
</dbReference>
<dbReference type="Pfam" id="PF00642">
    <property type="entry name" value="zf-CCCH"/>
    <property type="match status" value="6"/>
</dbReference>
<feature type="zinc finger region" description="C3H1-type" evidence="6">
    <location>
        <begin position="456"/>
        <end position="484"/>
    </location>
</feature>
<feature type="zinc finger region" description="C3H1-type" evidence="6">
    <location>
        <begin position="243"/>
        <end position="271"/>
    </location>
</feature>
<evidence type="ECO:0000256" key="6">
    <source>
        <dbReference type="PROSITE-ProRule" id="PRU00723"/>
    </source>
</evidence>